<evidence type="ECO:0000313" key="2">
    <source>
        <dbReference type="EMBL" id="OWY93272.1"/>
    </source>
</evidence>
<dbReference type="OrthoDB" id="127242at2759"/>
<dbReference type="PANTHER" id="PTHR46564">
    <property type="entry name" value="TRANSPOSASE"/>
    <property type="match status" value="1"/>
</dbReference>
<dbReference type="STRING" id="4795.A0A225UJM3"/>
<reference evidence="3" key="1">
    <citation type="submission" date="2017-03" db="EMBL/GenBank/DDBJ databases">
        <title>Phytopthora megakarya and P. palmivora, two closely related causual agents of cacao black pod achieved similar genome size and gene model numbers by different mechanisms.</title>
        <authorList>
            <person name="Ali S."/>
            <person name="Shao J."/>
            <person name="Larry D.J."/>
            <person name="Kronmiller B."/>
            <person name="Shen D."/>
            <person name="Strem M.D."/>
            <person name="Melnick R.L."/>
            <person name="Guiltinan M.J."/>
            <person name="Tyler B.M."/>
            <person name="Meinhardt L.W."/>
            <person name="Bailey B.A."/>
        </authorList>
    </citation>
    <scope>NUCLEOTIDE SEQUENCE [LARGE SCALE GENOMIC DNA]</scope>
    <source>
        <strain evidence="3">zdho120</strain>
    </source>
</reference>
<organism evidence="2 3">
    <name type="scientific">Phytophthora megakarya</name>
    <dbReference type="NCBI Taxonomy" id="4795"/>
    <lineage>
        <taxon>Eukaryota</taxon>
        <taxon>Sar</taxon>
        <taxon>Stramenopiles</taxon>
        <taxon>Oomycota</taxon>
        <taxon>Peronosporomycetes</taxon>
        <taxon>Peronosporales</taxon>
        <taxon>Peronosporaceae</taxon>
        <taxon>Phytophthora</taxon>
    </lineage>
</organism>
<gene>
    <name evidence="2" type="ORF">PHMEG_00037394</name>
</gene>
<dbReference type="PANTHER" id="PTHR46564:SF1">
    <property type="entry name" value="TRANSPOSASE"/>
    <property type="match status" value="1"/>
</dbReference>
<evidence type="ECO:0000313" key="3">
    <source>
        <dbReference type="Proteomes" id="UP000198211"/>
    </source>
</evidence>
<feature type="domain" description="Tc1-like transposase DDE" evidence="1">
    <location>
        <begin position="2"/>
        <end position="103"/>
    </location>
</feature>
<sequence length="103" mass="11864">MRRYAWSTRGTRTIVKVPFARCKRVSILAACEVSGFIAWQTTPDTFTRLKFHRAFVKSILPTLNPWPHPRSIVVIDNARMQMYVELEDAVHACGAILLYLPPY</sequence>
<comment type="caution">
    <text evidence="2">The sequence shown here is derived from an EMBL/GenBank/DDBJ whole genome shotgun (WGS) entry which is preliminary data.</text>
</comment>
<dbReference type="InterPro" id="IPR038717">
    <property type="entry name" value="Tc1-like_DDE_dom"/>
</dbReference>
<dbReference type="EMBL" id="NBNE01016368">
    <property type="protein sequence ID" value="OWY93272.1"/>
    <property type="molecule type" value="Genomic_DNA"/>
</dbReference>
<dbReference type="GO" id="GO:0003676">
    <property type="term" value="F:nucleic acid binding"/>
    <property type="evidence" value="ECO:0007669"/>
    <property type="project" value="InterPro"/>
</dbReference>
<evidence type="ECO:0000259" key="1">
    <source>
        <dbReference type="Pfam" id="PF13358"/>
    </source>
</evidence>
<dbReference type="Pfam" id="PF13358">
    <property type="entry name" value="DDE_3"/>
    <property type="match status" value="1"/>
</dbReference>
<name>A0A225UJM3_9STRA</name>
<accession>A0A225UJM3</accession>
<dbReference type="Gene3D" id="3.30.420.10">
    <property type="entry name" value="Ribonuclease H-like superfamily/Ribonuclease H"/>
    <property type="match status" value="1"/>
</dbReference>
<keyword evidence="3" id="KW-1185">Reference proteome</keyword>
<dbReference type="AlphaFoldDB" id="A0A225UJM3"/>
<dbReference type="InterPro" id="IPR036397">
    <property type="entry name" value="RNaseH_sf"/>
</dbReference>
<protein>
    <submittedName>
        <fullName evidence="2">Transposase</fullName>
    </submittedName>
</protein>
<dbReference type="Proteomes" id="UP000198211">
    <property type="component" value="Unassembled WGS sequence"/>
</dbReference>
<proteinExistence type="predicted"/>